<name>A0AAE0L6Q0_9CHLO</name>
<evidence type="ECO:0000313" key="2">
    <source>
        <dbReference type="EMBL" id="KAK3273769.1"/>
    </source>
</evidence>
<comment type="caution">
    <text evidence="2">The sequence shown here is derived from an EMBL/GenBank/DDBJ whole genome shotgun (WGS) entry which is preliminary data.</text>
</comment>
<dbReference type="InterPro" id="IPR050910">
    <property type="entry name" value="JMJD6_ArgDemeth/LysHydrox"/>
</dbReference>
<protein>
    <recommendedName>
        <fullName evidence="1">JmjC domain-containing protein</fullName>
    </recommendedName>
</protein>
<dbReference type="EMBL" id="LGRX02008265">
    <property type="protein sequence ID" value="KAK3273769.1"/>
    <property type="molecule type" value="Genomic_DNA"/>
</dbReference>
<dbReference type="SUPFAM" id="SSF51197">
    <property type="entry name" value="Clavaminate synthase-like"/>
    <property type="match status" value="1"/>
</dbReference>
<evidence type="ECO:0000313" key="3">
    <source>
        <dbReference type="Proteomes" id="UP001190700"/>
    </source>
</evidence>
<dbReference type="InterPro" id="IPR003347">
    <property type="entry name" value="JmjC_dom"/>
</dbReference>
<dbReference type="PANTHER" id="PTHR12480">
    <property type="entry name" value="ARGININE DEMETHYLASE AND LYSYL-HYDROXYLASE JMJD"/>
    <property type="match status" value="1"/>
</dbReference>
<dbReference type="Gene3D" id="2.60.120.650">
    <property type="entry name" value="Cupin"/>
    <property type="match status" value="1"/>
</dbReference>
<dbReference type="AlphaFoldDB" id="A0AAE0L6Q0"/>
<proteinExistence type="predicted"/>
<dbReference type="SMART" id="SM00558">
    <property type="entry name" value="JmjC"/>
    <property type="match status" value="1"/>
</dbReference>
<sequence length="335" mass="37571">MKLQRHRRRRARRSTILFASLAVVLYGAVTLLSVRRSSVEPHSNCDFDVVEAELAYRLAPEAFHRSYILHATRPLLVRSGGLDMMRWARDKSLSNLAVLNQTYGNALLNLAVQSTAFSGRDVRVQSMVEYITQGAAHNDPFPAAIFERVGAGKKLSEGRRHSTHGSDVLTDIPIPDVFQHDGAFVRPECTGLIIAPQRSGAPFHKHNEKIHVVLYGEKRWIVSQQFPLANRGQKHPGEYFAQYFPSEHERTSRFLSSLGVPDGESTNNGLLRCVQQAGDIIYLPKDWYHSTLSQEDSIALALEYISESNVKYCPCFEDSCDVGCRPRDPDLCSSS</sequence>
<feature type="domain" description="JmjC" evidence="1">
    <location>
        <begin position="161"/>
        <end position="321"/>
    </location>
</feature>
<reference evidence="2 3" key="1">
    <citation type="journal article" date="2015" name="Genome Biol. Evol.">
        <title>Comparative Genomics of a Bacterivorous Green Alga Reveals Evolutionary Causalities and Consequences of Phago-Mixotrophic Mode of Nutrition.</title>
        <authorList>
            <person name="Burns J.A."/>
            <person name="Paasch A."/>
            <person name="Narechania A."/>
            <person name="Kim E."/>
        </authorList>
    </citation>
    <scope>NUCLEOTIDE SEQUENCE [LARGE SCALE GENOMIC DNA]</scope>
    <source>
        <strain evidence="2 3">PLY_AMNH</strain>
    </source>
</reference>
<keyword evidence="3" id="KW-1185">Reference proteome</keyword>
<evidence type="ECO:0000259" key="1">
    <source>
        <dbReference type="PROSITE" id="PS51184"/>
    </source>
</evidence>
<dbReference type="Proteomes" id="UP001190700">
    <property type="component" value="Unassembled WGS sequence"/>
</dbReference>
<organism evidence="2 3">
    <name type="scientific">Cymbomonas tetramitiformis</name>
    <dbReference type="NCBI Taxonomy" id="36881"/>
    <lineage>
        <taxon>Eukaryota</taxon>
        <taxon>Viridiplantae</taxon>
        <taxon>Chlorophyta</taxon>
        <taxon>Pyramimonadophyceae</taxon>
        <taxon>Pyramimonadales</taxon>
        <taxon>Pyramimonadaceae</taxon>
        <taxon>Cymbomonas</taxon>
    </lineage>
</organism>
<accession>A0AAE0L6Q0</accession>
<gene>
    <name evidence="2" type="ORF">CYMTET_18005</name>
</gene>
<dbReference type="PROSITE" id="PS51184">
    <property type="entry name" value="JMJC"/>
    <property type="match status" value="1"/>
</dbReference>